<accession>A0A1V5MH26</accession>
<organism evidence="2">
    <name type="scientific">candidate division TA06 bacterium ADurb.Bin417</name>
    <dbReference type="NCBI Taxonomy" id="1852828"/>
    <lineage>
        <taxon>Bacteria</taxon>
        <taxon>Bacteria division TA06</taxon>
    </lineage>
</organism>
<name>A0A1V5MH26_UNCT6</name>
<evidence type="ECO:0000259" key="1">
    <source>
        <dbReference type="Pfam" id="PF01208"/>
    </source>
</evidence>
<dbReference type="EMBL" id="MWAK01000087">
    <property type="protein sequence ID" value="OPZ92547.1"/>
    <property type="molecule type" value="Genomic_DNA"/>
</dbReference>
<feature type="domain" description="Uroporphyrinogen decarboxylase (URO-D)" evidence="1">
    <location>
        <begin position="164"/>
        <end position="355"/>
    </location>
</feature>
<dbReference type="GO" id="GO:0004853">
    <property type="term" value="F:uroporphyrinogen decarboxylase activity"/>
    <property type="evidence" value="ECO:0007669"/>
    <property type="project" value="InterPro"/>
</dbReference>
<dbReference type="GO" id="GO:0006779">
    <property type="term" value="P:porphyrin-containing compound biosynthetic process"/>
    <property type="evidence" value="ECO:0007669"/>
    <property type="project" value="InterPro"/>
</dbReference>
<reference evidence="2" key="1">
    <citation type="submission" date="2017-02" db="EMBL/GenBank/DDBJ databases">
        <title>Delving into the versatile metabolic prowess of the omnipresent phylum Bacteroidetes.</title>
        <authorList>
            <person name="Nobu M.K."/>
            <person name="Mei R."/>
            <person name="Narihiro T."/>
            <person name="Kuroda K."/>
            <person name="Liu W.-T."/>
        </authorList>
    </citation>
    <scope>NUCLEOTIDE SEQUENCE</scope>
    <source>
        <strain evidence="2">ADurb.Bin417</strain>
    </source>
</reference>
<dbReference type="AlphaFoldDB" id="A0A1V5MH26"/>
<dbReference type="InterPro" id="IPR000257">
    <property type="entry name" value="Uroporphyrinogen_deCOase"/>
</dbReference>
<dbReference type="Gene3D" id="3.20.20.210">
    <property type="match status" value="1"/>
</dbReference>
<proteinExistence type="predicted"/>
<dbReference type="PANTHER" id="PTHR47099:SF1">
    <property type="entry name" value="METHYLCOBAMIDE:COM METHYLTRANSFERASE MTBA"/>
    <property type="match status" value="1"/>
</dbReference>
<dbReference type="SUPFAM" id="SSF51726">
    <property type="entry name" value="UROD/MetE-like"/>
    <property type="match status" value="1"/>
</dbReference>
<dbReference type="Pfam" id="PF01208">
    <property type="entry name" value="URO-D"/>
    <property type="match status" value="1"/>
</dbReference>
<comment type="caution">
    <text evidence="2">The sequence shown here is derived from an EMBL/GenBank/DDBJ whole genome shotgun (WGS) entry which is preliminary data.</text>
</comment>
<dbReference type="InterPro" id="IPR052024">
    <property type="entry name" value="Methanogen_methyltrans"/>
</dbReference>
<gene>
    <name evidence="2" type="ORF">BWY73_00750</name>
</gene>
<sequence length="361" mass="40428">MTSPAGKQVKQSRDPNTANFLKAVSFERPDWVPAVIDIKLSAWLRHGAALEEIVLAHPVMFSNYRPGDFRRAVSRPRFAPGTRRDGWGIVWDNIEAGLGSIPREAEAPLRDWKDLADYRPPSPDLDSSGGRRDWKALAGSLAARTGRGGLACTTVPHGFIYMWLYYLRGFTNLMLDLGSEEPRLEKLLELVVAHNLELVEKMVGVGTEMIYFGDDLGQQKSLAISPAAWRRWLKPAYRRVLRPCRAAGVLVYFHSDGRIVDIIGDLVETGVDILNPQFRANTLEGLRPFRGRVCLSLDLDRQLFPFAEPARLESHVREAVRVLNRPEGGLLLHAEIAHDVPLANIEALCRALENYAGPWHS</sequence>
<dbReference type="PANTHER" id="PTHR47099">
    <property type="entry name" value="METHYLCOBAMIDE:COM METHYLTRANSFERASE MTBA"/>
    <property type="match status" value="1"/>
</dbReference>
<dbReference type="Proteomes" id="UP000485484">
    <property type="component" value="Unassembled WGS sequence"/>
</dbReference>
<dbReference type="InterPro" id="IPR038071">
    <property type="entry name" value="UROD/MetE-like_sf"/>
</dbReference>
<protein>
    <submittedName>
        <fullName evidence="2">Uroporphyrinogen decarboxylase (URO-D)</fullName>
    </submittedName>
</protein>
<evidence type="ECO:0000313" key="2">
    <source>
        <dbReference type="EMBL" id="OPZ92547.1"/>
    </source>
</evidence>